<evidence type="ECO:0000313" key="4">
    <source>
        <dbReference type="Proteomes" id="UP000307956"/>
    </source>
</evidence>
<feature type="signal peptide" evidence="2">
    <location>
        <begin position="1"/>
        <end position="28"/>
    </location>
</feature>
<sequence length="194" mass="21065">MPRPKTCAFPGLILCTAVSALSPAPADAQTLPDPGHRFYVDAGTTGGGDPAHTAALGMLIPSSLLPAIPRRAGPLSLHWDISLAHWRTDRVQGGHHQFTQLTGMGVWRHPIGGADTSWFVDLGLGITLFDRLYRSGTDRFSTAFQFTEAIGLGYRFGEGNAYEVSVRAQHISNARIKKPNPGENVVRLRFACRF</sequence>
<dbReference type="Gene3D" id="2.40.160.20">
    <property type="match status" value="1"/>
</dbReference>
<dbReference type="RefSeq" id="WP_136384781.1">
    <property type="nucleotide sequence ID" value="NZ_SSOD01000006.1"/>
</dbReference>
<dbReference type="GO" id="GO:0016787">
    <property type="term" value="F:hydrolase activity"/>
    <property type="evidence" value="ECO:0007669"/>
    <property type="project" value="UniProtKB-KW"/>
</dbReference>
<keyword evidence="3" id="KW-0378">Hydrolase</keyword>
<evidence type="ECO:0000256" key="1">
    <source>
        <dbReference type="ARBA" id="ARBA00004442"/>
    </source>
</evidence>
<dbReference type="AlphaFoldDB" id="A0A4S4AQY2"/>
<dbReference type="InterPro" id="IPR011250">
    <property type="entry name" value="OMP/PagP_B-barrel"/>
</dbReference>
<dbReference type="InterPro" id="IPR018550">
    <property type="entry name" value="Lipid-A_deacylase-rel"/>
</dbReference>
<gene>
    <name evidence="3" type="ORF">E6O51_09675</name>
</gene>
<proteinExistence type="predicted"/>
<accession>A0A4S4AQY2</accession>
<name>A0A4S4AQY2_9RHOO</name>
<keyword evidence="2" id="KW-0732">Signal</keyword>
<evidence type="ECO:0000256" key="2">
    <source>
        <dbReference type="SAM" id="SignalP"/>
    </source>
</evidence>
<evidence type="ECO:0000313" key="3">
    <source>
        <dbReference type="EMBL" id="THF61707.1"/>
    </source>
</evidence>
<dbReference type="Proteomes" id="UP000307956">
    <property type="component" value="Unassembled WGS sequence"/>
</dbReference>
<feature type="chain" id="PRO_5021006468" evidence="2">
    <location>
        <begin position="29"/>
        <end position="194"/>
    </location>
</feature>
<organism evidence="3 4">
    <name type="scientific">Pseudothauera rhizosphaerae</name>
    <dbReference type="NCBI Taxonomy" id="2565932"/>
    <lineage>
        <taxon>Bacteria</taxon>
        <taxon>Pseudomonadati</taxon>
        <taxon>Pseudomonadota</taxon>
        <taxon>Betaproteobacteria</taxon>
        <taxon>Rhodocyclales</taxon>
        <taxon>Zoogloeaceae</taxon>
        <taxon>Pseudothauera</taxon>
    </lineage>
</organism>
<dbReference type="GO" id="GO:0009279">
    <property type="term" value="C:cell outer membrane"/>
    <property type="evidence" value="ECO:0007669"/>
    <property type="project" value="UniProtKB-SubCell"/>
</dbReference>
<comment type="caution">
    <text evidence="3">The sequence shown here is derived from an EMBL/GenBank/DDBJ whole genome shotgun (WGS) entry which is preliminary data.</text>
</comment>
<dbReference type="EMBL" id="SSOD01000006">
    <property type="protein sequence ID" value="THF61707.1"/>
    <property type="molecule type" value="Genomic_DNA"/>
</dbReference>
<keyword evidence="4" id="KW-1185">Reference proteome</keyword>
<dbReference type="Pfam" id="PF09411">
    <property type="entry name" value="PagL"/>
    <property type="match status" value="1"/>
</dbReference>
<comment type="subcellular location">
    <subcellularLocation>
        <location evidence="1">Cell outer membrane</location>
    </subcellularLocation>
</comment>
<reference evidence="3 4" key="1">
    <citation type="submission" date="2019-04" db="EMBL/GenBank/DDBJ databases">
        <title>Azoarcus rhizosphaerae sp. nov. isolated from rhizosphere of Ficus religiosa.</title>
        <authorList>
            <person name="Lin S.-Y."/>
            <person name="Hameed A."/>
            <person name="Hsu Y.-H."/>
            <person name="Young C.-C."/>
        </authorList>
    </citation>
    <scope>NUCLEOTIDE SEQUENCE [LARGE SCALE GENOMIC DNA]</scope>
    <source>
        <strain evidence="3 4">CC-YHH848</strain>
    </source>
</reference>
<dbReference type="OrthoDB" id="5297282at2"/>
<dbReference type="SUPFAM" id="SSF56925">
    <property type="entry name" value="OMPA-like"/>
    <property type="match status" value="1"/>
</dbReference>
<protein>
    <submittedName>
        <fullName evidence="3">Acyloxyacyl hydrolase</fullName>
    </submittedName>
</protein>